<protein>
    <recommendedName>
        <fullName evidence="4">TauD/TfdA-like domain-containing protein</fullName>
    </recommendedName>
</protein>
<evidence type="ECO:0000256" key="2">
    <source>
        <dbReference type="ARBA" id="ARBA00023002"/>
    </source>
</evidence>
<dbReference type="Pfam" id="PF02668">
    <property type="entry name" value="TauD"/>
    <property type="match status" value="1"/>
</dbReference>
<keyword evidence="3" id="KW-0045">Antibiotic biosynthesis</keyword>
<keyword evidence="2" id="KW-0560">Oxidoreductase</keyword>
<sequence>MVVSTVGLMLKVETRIYIRNLTADILHIMIFKTISEELSNKGFSFFSYDGLSRKEVELIFCKSVSRIEQDILIPRKENKENPGAWSNLYSDREFPPHTDFAYQTLPPKYIVLHCINNDNSNRPTYLLDSDSIPVEAKNKLSKVLWKINHPEKNGTMKIFKKFPSINQTIVRYDPTCMTPYFRKDKWAINLLENVFSTYAEKIIWDKAKILILDNWRCLHSRGVNSLHQGKKEGRVLTRYSIYI</sequence>
<name>A0AAE5GSV5_9VIBR</name>
<dbReference type="GO" id="GO:0017000">
    <property type="term" value="P:antibiotic biosynthetic process"/>
    <property type="evidence" value="ECO:0007669"/>
    <property type="project" value="UniProtKB-KW"/>
</dbReference>
<dbReference type="EMBL" id="VTXO01000008">
    <property type="protein sequence ID" value="NOI82603.1"/>
    <property type="molecule type" value="Genomic_DNA"/>
</dbReference>
<dbReference type="InterPro" id="IPR050411">
    <property type="entry name" value="AlphaKG_dependent_hydroxylases"/>
</dbReference>
<comment type="caution">
    <text evidence="5">The sequence shown here is derived from an EMBL/GenBank/DDBJ whole genome shotgun (WGS) entry which is preliminary data.</text>
</comment>
<dbReference type="PANTHER" id="PTHR10696:SF56">
    <property type="entry name" value="TAUD_TFDA-LIKE DOMAIN-CONTAINING PROTEIN"/>
    <property type="match status" value="1"/>
</dbReference>
<proteinExistence type="predicted"/>
<dbReference type="Proteomes" id="UP000572722">
    <property type="component" value="Unassembled WGS sequence"/>
</dbReference>
<comment type="cofactor">
    <cofactor evidence="1">
        <name>Fe(2+)</name>
        <dbReference type="ChEBI" id="CHEBI:29033"/>
    </cofactor>
</comment>
<evidence type="ECO:0000259" key="4">
    <source>
        <dbReference type="Pfam" id="PF02668"/>
    </source>
</evidence>
<dbReference type="AlphaFoldDB" id="A0AAE5GSV5"/>
<evidence type="ECO:0000313" key="6">
    <source>
        <dbReference type="Proteomes" id="UP000572722"/>
    </source>
</evidence>
<dbReference type="InterPro" id="IPR042098">
    <property type="entry name" value="TauD-like_sf"/>
</dbReference>
<reference evidence="5 6" key="1">
    <citation type="submission" date="2019-08" db="EMBL/GenBank/DDBJ databases">
        <title>Draft genome sequencing and comparative genomics of hatchery-associated Vibrios.</title>
        <authorList>
            <person name="Kehlet-Delgado H."/>
            <person name="Mueller R.S."/>
        </authorList>
    </citation>
    <scope>NUCLEOTIDE SEQUENCE [LARGE SCALE GENOMIC DNA]</scope>
    <source>
        <strain evidence="5 6">01-65-5-1</strain>
    </source>
</reference>
<dbReference type="GO" id="GO:0016706">
    <property type="term" value="F:2-oxoglutarate-dependent dioxygenase activity"/>
    <property type="evidence" value="ECO:0007669"/>
    <property type="project" value="UniProtKB-ARBA"/>
</dbReference>
<organism evidence="5 6">
    <name type="scientific">Vibrio tubiashii</name>
    <dbReference type="NCBI Taxonomy" id="29498"/>
    <lineage>
        <taxon>Bacteria</taxon>
        <taxon>Pseudomonadati</taxon>
        <taxon>Pseudomonadota</taxon>
        <taxon>Gammaproteobacteria</taxon>
        <taxon>Vibrionales</taxon>
        <taxon>Vibrionaceae</taxon>
        <taxon>Vibrio</taxon>
        <taxon>Vibrio oreintalis group</taxon>
    </lineage>
</organism>
<evidence type="ECO:0000256" key="1">
    <source>
        <dbReference type="ARBA" id="ARBA00001954"/>
    </source>
</evidence>
<dbReference type="InterPro" id="IPR003819">
    <property type="entry name" value="TauD/TfdA-like"/>
</dbReference>
<dbReference type="SUPFAM" id="SSF51197">
    <property type="entry name" value="Clavaminate synthase-like"/>
    <property type="match status" value="1"/>
</dbReference>
<gene>
    <name evidence="5" type="ORF">F0237_18190</name>
</gene>
<evidence type="ECO:0000256" key="3">
    <source>
        <dbReference type="ARBA" id="ARBA00023194"/>
    </source>
</evidence>
<accession>A0AAE5GSV5</accession>
<evidence type="ECO:0000313" key="5">
    <source>
        <dbReference type="EMBL" id="NOI82603.1"/>
    </source>
</evidence>
<dbReference type="Gene3D" id="3.60.130.10">
    <property type="entry name" value="Clavaminate synthase-like"/>
    <property type="match status" value="1"/>
</dbReference>
<feature type="domain" description="TauD/TfdA-like" evidence="4">
    <location>
        <begin position="75"/>
        <end position="225"/>
    </location>
</feature>
<dbReference type="PANTHER" id="PTHR10696">
    <property type="entry name" value="GAMMA-BUTYROBETAINE HYDROXYLASE-RELATED"/>
    <property type="match status" value="1"/>
</dbReference>